<keyword evidence="3" id="KW-1185">Reference proteome</keyword>
<evidence type="ECO:0000259" key="1">
    <source>
        <dbReference type="SMART" id="SM00382"/>
    </source>
</evidence>
<dbReference type="CDD" id="cd18809">
    <property type="entry name" value="SF1_C_RecD"/>
    <property type="match status" value="1"/>
</dbReference>
<accession>A0ABQ1JRS9</accession>
<name>A0ABQ1JRS9_9PROT</name>
<dbReference type="Pfam" id="PF05970">
    <property type="entry name" value="PIF1"/>
    <property type="match status" value="1"/>
</dbReference>
<evidence type="ECO:0000313" key="2">
    <source>
        <dbReference type="EMBL" id="GGB75630.1"/>
    </source>
</evidence>
<dbReference type="Proteomes" id="UP000628854">
    <property type="component" value="Unassembled WGS sequence"/>
</dbReference>
<feature type="domain" description="AAA+ ATPase" evidence="1">
    <location>
        <begin position="34"/>
        <end position="238"/>
    </location>
</feature>
<dbReference type="EMBL" id="BMKF01000002">
    <property type="protein sequence ID" value="GGB75630.1"/>
    <property type="molecule type" value="Genomic_DNA"/>
</dbReference>
<evidence type="ECO:0000313" key="3">
    <source>
        <dbReference type="Proteomes" id="UP000628854"/>
    </source>
</evidence>
<protein>
    <recommendedName>
        <fullName evidence="1">AAA+ ATPase domain-containing protein</fullName>
    </recommendedName>
</protein>
<dbReference type="InterPro" id="IPR051055">
    <property type="entry name" value="PIF1_helicase"/>
</dbReference>
<dbReference type="Gene3D" id="2.30.30.940">
    <property type="match status" value="1"/>
</dbReference>
<dbReference type="SUPFAM" id="SSF52540">
    <property type="entry name" value="P-loop containing nucleoside triphosphate hydrolases"/>
    <property type="match status" value="2"/>
</dbReference>
<sequence length="456" mass="50547">MPLRLQAMSDSPAANVPDTVYAAPANWVAKGAGAQGNLFLTGRAGTGKTTMLRRFLAEAGENTVVLAPTGVAAMNAGGQTIHSFFKFPPRLIEPSDVKRLRGVRLIKAVETMIIDEISMVRSDMLDAIDKSLQLNRGSKRPFGGVRMILSGDLHQLPPVARGPEAEILNERYGGHYFFNAPGFKDAEFALLALKHVFRQEDPRFLALLGAMRQGRLLPTDEKLLQSVVSERTAVEASETHVVLTPNNANAFRINQARLEDLPGKSHSLAAKIQGTFDEKSYPTEADLELKEGARVMLIKNDPEGRWVNGSLATVDSFKGDNVRVELDGHIYEIEPAAWEKYKYELDPETKKVSREVVGTFKQVPLRLAYAVTIHKAQGLTLDKVFIDFDRGMFAHGQAYVAFSRARNLEGLEISRALRPRDLVMDRNAFAFGKLEPIEETDAYLLARFAKDDTRLL</sequence>
<proteinExistence type="predicted"/>
<dbReference type="InterPro" id="IPR003593">
    <property type="entry name" value="AAA+_ATPase"/>
</dbReference>
<dbReference type="PANTHER" id="PTHR47642">
    <property type="entry name" value="ATP-DEPENDENT DNA HELICASE"/>
    <property type="match status" value="1"/>
</dbReference>
<organism evidence="2 3">
    <name type="scientific">Henriciella pelagia</name>
    <dbReference type="NCBI Taxonomy" id="1977912"/>
    <lineage>
        <taxon>Bacteria</taxon>
        <taxon>Pseudomonadati</taxon>
        <taxon>Pseudomonadota</taxon>
        <taxon>Alphaproteobacteria</taxon>
        <taxon>Hyphomonadales</taxon>
        <taxon>Hyphomonadaceae</taxon>
        <taxon>Henriciella</taxon>
    </lineage>
</organism>
<dbReference type="InterPro" id="IPR010285">
    <property type="entry name" value="DNA_helicase_pif1-like_DEAD"/>
</dbReference>
<dbReference type="PANTHER" id="PTHR47642:SF5">
    <property type="entry name" value="ATP-DEPENDENT DNA HELICASE"/>
    <property type="match status" value="1"/>
</dbReference>
<dbReference type="SMART" id="SM00382">
    <property type="entry name" value="AAA"/>
    <property type="match status" value="1"/>
</dbReference>
<comment type="caution">
    <text evidence="2">The sequence shown here is derived from an EMBL/GenBank/DDBJ whole genome shotgun (WGS) entry which is preliminary data.</text>
</comment>
<reference evidence="3" key="1">
    <citation type="journal article" date="2019" name="Int. J. Syst. Evol. Microbiol.">
        <title>The Global Catalogue of Microorganisms (GCM) 10K type strain sequencing project: providing services to taxonomists for standard genome sequencing and annotation.</title>
        <authorList>
            <consortium name="The Broad Institute Genomics Platform"/>
            <consortium name="The Broad Institute Genome Sequencing Center for Infectious Disease"/>
            <person name="Wu L."/>
            <person name="Ma J."/>
        </authorList>
    </citation>
    <scope>NUCLEOTIDE SEQUENCE [LARGE SCALE GENOMIC DNA]</scope>
    <source>
        <strain evidence="3">CGMCC 1.15928</strain>
    </source>
</reference>
<dbReference type="InterPro" id="IPR027417">
    <property type="entry name" value="P-loop_NTPase"/>
</dbReference>
<gene>
    <name evidence="2" type="ORF">GCM10011503_25420</name>
</gene>
<dbReference type="Gene3D" id="3.40.50.300">
    <property type="entry name" value="P-loop containing nucleotide triphosphate hydrolases"/>
    <property type="match status" value="2"/>
</dbReference>